<name>A0AAV5STH9_9BILA</name>
<organism evidence="2 3">
    <name type="scientific">Pristionchus entomophagus</name>
    <dbReference type="NCBI Taxonomy" id="358040"/>
    <lineage>
        <taxon>Eukaryota</taxon>
        <taxon>Metazoa</taxon>
        <taxon>Ecdysozoa</taxon>
        <taxon>Nematoda</taxon>
        <taxon>Chromadorea</taxon>
        <taxon>Rhabditida</taxon>
        <taxon>Rhabditina</taxon>
        <taxon>Diplogasteromorpha</taxon>
        <taxon>Diplogasteroidea</taxon>
        <taxon>Neodiplogasteridae</taxon>
        <taxon>Pristionchus</taxon>
    </lineage>
</organism>
<dbReference type="Pfam" id="PF10318">
    <property type="entry name" value="7TM_GPCR_Srh"/>
    <property type="match status" value="1"/>
</dbReference>
<evidence type="ECO:0000313" key="2">
    <source>
        <dbReference type="EMBL" id="GMS82836.1"/>
    </source>
</evidence>
<evidence type="ECO:0008006" key="4">
    <source>
        <dbReference type="Google" id="ProtNLM"/>
    </source>
</evidence>
<dbReference type="EMBL" id="BTSX01000002">
    <property type="protein sequence ID" value="GMS82836.1"/>
    <property type="molecule type" value="Genomic_DNA"/>
</dbReference>
<dbReference type="Proteomes" id="UP001432027">
    <property type="component" value="Unassembled WGS sequence"/>
</dbReference>
<keyword evidence="1" id="KW-0472">Membrane</keyword>
<feature type="non-terminal residue" evidence="2">
    <location>
        <position position="170"/>
    </location>
</feature>
<keyword evidence="3" id="KW-1185">Reference proteome</keyword>
<dbReference type="InterPro" id="IPR053220">
    <property type="entry name" value="Nematode_rcpt-like_serp_H"/>
</dbReference>
<dbReference type="AlphaFoldDB" id="A0AAV5STH9"/>
<evidence type="ECO:0000313" key="3">
    <source>
        <dbReference type="Proteomes" id="UP001432027"/>
    </source>
</evidence>
<comment type="caution">
    <text evidence="2">The sequence shown here is derived from an EMBL/GenBank/DDBJ whole genome shotgun (WGS) entry which is preliminary data.</text>
</comment>
<dbReference type="InterPro" id="IPR019422">
    <property type="entry name" value="7TM_GPCR_serpentine_rcpt_Srh"/>
</dbReference>
<dbReference type="PANTHER" id="PTHR22941">
    <property type="entry name" value="SERPENTINE RECEPTOR"/>
    <property type="match status" value="1"/>
</dbReference>
<reference evidence="2" key="1">
    <citation type="submission" date="2023-10" db="EMBL/GenBank/DDBJ databases">
        <title>Genome assembly of Pristionchus species.</title>
        <authorList>
            <person name="Yoshida K."/>
            <person name="Sommer R.J."/>
        </authorList>
    </citation>
    <scope>NUCLEOTIDE SEQUENCE</scope>
    <source>
        <strain evidence="2">RS0144</strain>
    </source>
</reference>
<dbReference type="PANTHER" id="PTHR22941:SF26">
    <property type="entry name" value="SERPENTINE RECEPTOR, CLASS H"/>
    <property type="match status" value="1"/>
</dbReference>
<protein>
    <recommendedName>
        <fullName evidence="4">G protein-coupled receptor</fullName>
    </recommendedName>
</protein>
<sequence length="170" mass="19549">MVAIMGASIIQCAAHRHQTIVTRCKWVLSRRARSVLRWLLHIIYCGPCLVFAAFPFSREESETLIEKSTVDVRWIRDRGGYFMMKRTAVPLTIVALLVIILSVSFAVFALVFAHLFVVLKKESRKSSKLKRQITISMIRLFMQMCVPILFIVIPLNILLLEILFQCFGFS</sequence>
<keyword evidence="1" id="KW-0812">Transmembrane</keyword>
<gene>
    <name evidence="2" type="ORF">PENTCL1PPCAC_5011</name>
</gene>
<feature type="transmembrane region" description="Helical" evidence="1">
    <location>
        <begin position="140"/>
        <end position="164"/>
    </location>
</feature>
<feature type="transmembrane region" description="Helical" evidence="1">
    <location>
        <begin position="35"/>
        <end position="54"/>
    </location>
</feature>
<accession>A0AAV5STH9</accession>
<evidence type="ECO:0000256" key="1">
    <source>
        <dbReference type="SAM" id="Phobius"/>
    </source>
</evidence>
<keyword evidence="1" id="KW-1133">Transmembrane helix</keyword>
<proteinExistence type="predicted"/>
<feature type="transmembrane region" description="Helical" evidence="1">
    <location>
        <begin position="93"/>
        <end position="119"/>
    </location>
</feature>